<evidence type="ECO:0000313" key="2">
    <source>
        <dbReference type="EMBL" id="OUJ73369.1"/>
    </source>
</evidence>
<name>A0A243WCI1_9BACT</name>
<dbReference type="InterPro" id="IPR029062">
    <property type="entry name" value="Class_I_gatase-like"/>
</dbReference>
<gene>
    <name evidence="2" type="ORF">BXP70_13210</name>
</gene>
<evidence type="ECO:0000256" key="1">
    <source>
        <dbReference type="SAM" id="Phobius"/>
    </source>
</evidence>
<dbReference type="SUPFAM" id="SSF52317">
    <property type="entry name" value="Class I glutamine amidotransferase-like"/>
    <property type="match status" value="1"/>
</dbReference>
<proteinExistence type="predicted"/>
<reference evidence="2 3" key="1">
    <citation type="submission" date="2017-01" db="EMBL/GenBank/DDBJ databases">
        <title>A new Hymenobacter.</title>
        <authorList>
            <person name="Liang Y."/>
            <person name="Feng F."/>
        </authorList>
    </citation>
    <scope>NUCLEOTIDE SEQUENCE [LARGE SCALE GENOMIC DNA]</scope>
    <source>
        <strain evidence="2">MIMBbqt21</strain>
    </source>
</reference>
<evidence type="ECO:0000313" key="3">
    <source>
        <dbReference type="Proteomes" id="UP000194873"/>
    </source>
</evidence>
<organism evidence="2 3">
    <name type="scientific">Hymenobacter crusticola</name>
    <dbReference type="NCBI Taxonomy" id="1770526"/>
    <lineage>
        <taxon>Bacteria</taxon>
        <taxon>Pseudomonadati</taxon>
        <taxon>Bacteroidota</taxon>
        <taxon>Cytophagia</taxon>
        <taxon>Cytophagales</taxon>
        <taxon>Hymenobacteraceae</taxon>
        <taxon>Hymenobacter</taxon>
    </lineage>
</organism>
<comment type="caution">
    <text evidence="2">The sequence shown here is derived from an EMBL/GenBank/DDBJ whole genome shotgun (WGS) entry which is preliminary data.</text>
</comment>
<keyword evidence="3" id="KW-1185">Reference proteome</keyword>
<protein>
    <submittedName>
        <fullName evidence="2">Uncharacterized protein</fullName>
    </submittedName>
</protein>
<keyword evidence="1" id="KW-1133">Transmembrane helix</keyword>
<dbReference type="AlphaFoldDB" id="A0A243WCI1"/>
<keyword evidence="1" id="KW-0472">Membrane</keyword>
<dbReference type="EMBL" id="MTSE01000006">
    <property type="protein sequence ID" value="OUJ73369.1"/>
    <property type="molecule type" value="Genomic_DNA"/>
</dbReference>
<dbReference type="Proteomes" id="UP000194873">
    <property type="component" value="Unassembled WGS sequence"/>
</dbReference>
<accession>A0A243WCI1</accession>
<feature type="transmembrane region" description="Helical" evidence="1">
    <location>
        <begin position="12"/>
        <end position="31"/>
    </location>
</feature>
<keyword evidence="1" id="KW-0812">Transmembrane</keyword>
<sequence>MAALRRANRQHLALRLVASVLAVAGLWLTAYPPTHPVAGTRQAAVLLTDNYSADTLQELLRHLGPATRVWRYRPTTATDTPALSSLLALREQLPTLRQLHVLGQGLPVADLPELGSLGVVHHPAATKAGFRTAQWSRQVALGQTVEVEGFFEQAPTDQKQSTWVYLSAAGSHRDSVRLPATQGAFHLHYQPRAVGRNVYELLARRDGQELAREPVPVEVLPTRPLRVLMLASTPSFEFRFLKSHLASRQHVVALRTGLSRGLNQTEFLNQPTQDISRLTAPVLARYDVLLADAGSVGALTSAESQALQNAIRTTGLGFLLLADPSPLPRTSPARTDFAVVARPVSVAAPQPVQWPGSPGKLTTLVPAVLRPTPLLRPLITDAQQHSVVGAARLGAGTVVVSVLPATYSWALQNAAAAYEAYWSRLLTAAARPLAPTARWQVLDAWPKPNSPLTLRLAATFPATQPKVVEPAQSTVRVALQQDTRLPEWSTAYYWPTQVGWHRVEAAGQTPGWFYVYDHQSWQLPELRSRQQAAAMRVTTTKASLAGTSVSTREAWPSVWFFLLFLLAAGTLWLEEKL</sequence>